<feature type="transmembrane region" description="Helical" evidence="6">
    <location>
        <begin position="7"/>
        <end position="29"/>
    </location>
</feature>
<dbReference type="GO" id="GO:0005886">
    <property type="term" value="C:plasma membrane"/>
    <property type="evidence" value="ECO:0007669"/>
    <property type="project" value="UniProtKB-SubCell"/>
</dbReference>
<feature type="transmembrane region" description="Helical" evidence="6">
    <location>
        <begin position="152"/>
        <end position="172"/>
    </location>
</feature>
<dbReference type="Pfam" id="PF02653">
    <property type="entry name" value="BPD_transp_2"/>
    <property type="match status" value="1"/>
</dbReference>
<accession>A0A845L025</accession>
<feature type="transmembrane region" description="Helical" evidence="6">
    <location>
        <begin position="90"/>
        <end position="109"/>
    </location>
</feature>
<gene>
    <name evidence="7" type="ORF">GTO91_00525</name>
</gene>
<keyword evidence="4 6" id="KW-1133">Transmembrane helix</keyword>
<protein>
    <submittedName>
        <fullName evidence="7">Branched-chain amino acid ABC transporter permease</fullName>
    </submittedName>
</protein>
<keyword evidence="5 6" id="KW-0472">Membrane</keyword>
<feature type="transmembrane region" description="Helical" evidence="6">
    <location>
        <begin position="121"/>
        <end position="140"/>
    </location>
</feature>
<feature type="transmembrane region" description="Helical" evidence="6">
    <location>
        <begin position="66"/>
        <end position="84"/>
    </location>
</feature>
<feature type="transmembrane region" description="Helical" evidence="6">
    <location>
        <begin position="243"/>
        <end position="268"/>
    </location>
</feature>
<evidence type="ECO:0000256" key="6">
    <source>
        <dbReference type="SAM" id="Phobius"/>
    </source>
</evidence>
<dbReference type="PANTHER" id="PTHR30482:SF10">
    <property type="entry name" value="HIGH-AFFINITY BRANCHED-CHAIN AMINO ACID TRANSPORT PROTEIN BRAE"/>
    <property type="match status" value="1"/>
</dbReference>
<feature type="transmembrane region" description="Helical" evidence="6">
    <location>
        <begin position="206"/>
        <end position="228"/>
    </location>
</feature>
<comment type="subcellular location">
    <subcellularLocation>
        <location evidence="1">Cell membrane</location>
        <topology evidence="1">Multi-pass membrane protein</topology>
    </subcellularLocation>
</comment>
<dbReference type="Proteomes" id="UP000463470">
    <property type="component" value="Unassembled WGS sequence"/>
</dbReference>
<dbReference type="AlphaFoldDB" id="A0A845L025"/>
<dbReference type="InterPro" id="IPR001851">
    <property type="entry name" value="ABC_transp_permease"/>
</dbReference>
<dbReference type="PANTHER" id="PTHR30482">
    <property type="entry name" value="HIGH-AFFINITY BRANCHED-CHAIN AMINO ACID TRANSPORT SYSTEM PERMEASE"/>
    <property type="match status" value="1"/>
</dbReference>
<organism evidence="7 8">
    <name type="scientific">Heliomicrobium undosum</name>
    <dbReference type="NCBI Taxonomy" id="121734"/>
    <lineage>
        <taxon>Bacteria</taxon>
        <taxon>Bacillati</taxon>
        <taxon>Bacillota</taxon>
        <taxon>Clostridia</taxon>
        <taxon>Eubacteriales</taxon>
        <taxon>Heliobacteriaceae</taxon>
        <taxon>Heliomicrobium</taxon>
    </lineage>
</organism>
<evidence type="ECO:0000256" key="4">
    <source>
        <dbReference type="ARBA" id="ARBA00022989"/>
    </source>
</evidence>
<comment type="caution">
    <text evidence="7">The sequence shown here is derived from an EMBL/GenBank/DDBJ whole genome shotgun (WGS) entry which is preliminary data.</text>
</comment>
<sequence length="330" mass="35490">MSGVKKLLNLPNLIVAAMLLLFFGLVSFGLEEGFIDDYYKLNLFLICINIILATSLNIINGMTGQFSIGHAGFMAIGAYGSAIMTMKLGYPFPVGILVGALAAAIVGVLVGMPTLRLKGDYLAIATLGFGEIIRVIILNIEYVGGAAGLNGISQYTSWEWIFFLTVATVLIIKNFMTSTHGRACIAIRENEIAAETMGIDITRYKVIAFTMGAFFAGIAGSLHAHYFYTIQPTTFGFMKSFDILVFVVLGGLGSLTGSVISAIGLTILSAFLQEYAELRMVIYSLLLVIVMLVRPQGLMGTAEFSFAGMRRLYERLTGKGRGTGNDTAVG</sequence>
<evidence type="ECO:0000256" key="2">
    <source>
        <dbReference type="ARBA" id="ARBA00022475"/>
    </source>
</evidence>
<dbReference type="CDD" id="cd06581">
    <property type="entry name" value="TM_PBP1_LivM_like"/>
    <property type="match status" value="1"/>
</dbReference>
<dbReference type="GO" id="GO:0015658">
    <property type="term" value="F:branched-chain amino acid transmembrane transporter activity"/>
    <property type="evidence" value="ECO:0007669"/>
    <property type="project" value="InterPro"/>
</dbReference>
<keyword evidence="2" id="KW-1003">Cell membrane</keyword>
<keyword evidence="8" id="KW-1185">Reference proteome</keyword>
<evidence type="ECO:0000313" key="8">
    <source>
        <dbReference type="Proteomes" id="UP000463470"/>
    </source>
</evidence>
<dbReference type="InterPro" id="IPR043428">
    <property type="entry name" value="LivM-like"/>
</dbReference>
<dbReference type="OrthoDB" id="9789927at2"/>
<feature type="transmembrane region" description="Helical" evidence="6">
    <location>
        <begin position="41"/>
        <end position="59"/>
    </location>
</feature>
<evidence type="ECO:0000313" key="7">
    <source>
        <dbReference type="EMBL" id="MZP28209.1"/>
    </source>
</evidence>
<proteinExistence type="predicted"/>
<dbReference type="EMBL" id="WXEY01000001">
    <property type="protein sequence ID" value="MZP28209.1"/>
    <property type="molecule type" value="Genomic_DNA"/>
</dbReference>
<name>A0A845L025_9FIRM</name>
<reference evidence="7 8" key="1">
    <citation type="submission" date="2020-01" db="EMBL/GenBank/DDBJ databases">
        <title>Whole-genome sequence of Heliobacterium undosum DSM 13378.</title>
        <authorList>
            <person name="Kyndt J.A."/>
            <person name="Meyer T.E."/>
        </authorList>
    </citation>
    <scope>NUCLEOTIDE SEQUENCE [LARGE SCALE GENOMIC DNA]</scope>
    <source>
        <strain evidence="7 8">DSM 13378</strain>
    </source>
</reference>
<feature type="transmembrane region" description="Helical" evidence="6">
    <location>
        <begin position="280"/>
        <end position="299"/>
    </location>
</feature>
<evidence type="ECO:0000256" key="1">
    <source>
        <dbReference type="ARBA" id="ARBA00004651"/>
    </source>
</evidence>
<keyword evidence="3 6" id="KW-0812">Transmembrane</keyword>
<evidence type="ECO:0000256" key="3">
    <source>
        <dbReference type="ARBA" id="ARBA00022692"/>
    </source>
</evidence>
<evidence type="ECO:0000256" key="5">
    <source>
        <dbReference type="ARBA" id="ARBA00023136"/>
    </source>
</evidence>